<dbReference type="InterPro" id="IPR011004">
    <property type="entry name" value="Trimer_LpxA-like_sf"/>
</dbReference>
<proteinExistence type="predicted"/>
<reference evidence="1 2" key="1">
    <citation type="submission" date="2023-09" db="EMBL/GenBank/DDBJ databases">
        <authorList>
            <person name="Rey-Velasco X."/>
        </authorList>
    </citation>
    <scope>NUCLEOTIDE SEQUENCE [LARGE SCALE GENOMIC DNA]</scope>
    <source>
        <strain evidence="1 2">F390</strain>
    </source>
</reference>
<name>A0ABU2ZHZ3_9SPHN</name>
<dbReference type="Pfam" id="PF00132">
    <property type="entry name" value="Hexapep"/>
    <property type="match status" value="1"/>
</dbReference>
<dbReference type="InterPro" id="IPR001451">
    <property type="entry name" value="Hexapep"/>
</dbReference>
<protein>
    <submittedName>
        <fullName evidence="1">Gamma carbonic anhydrase family protein</fullName>
    </submittedName>
</protein>
<dbReference type="Proteomes" id="UP001259803">
    <property type="component" value="Unassembled WGS sequence"/>
</dbReference>
<accession>A0ABU2ZHZ3</accession>
<evidence type="ECO:0000313" key="2">
    <source>
        <dbReference type="Proteomes" id="UP001259803"/>
    </source>
</evidence>
<dbReference type="EMBL" id="JAVRHS010000005">
    <property type="protein sequence ID" value="MDT0576222.1"/>
    <property type="molecule type" value="Genomic_DNA"/>
</dbReference>
<dbReference type="SUPFAM" id="SSF51161">
    <property type="entry name" value="Trimeric LpxA-like enzymes"/>
    <property type="match status" value="1"/>
</dbReference>
<comment type="caution">
    <text evidence="1">The sequence shown here is derived from an EMBL/GenBank/DDBJ whole genome shotgun (WGS) entry which is preliminary data.</text>
</comment>
<keyword evidence="2" id="KW-1185">Reference proteome</keyword>
<dbReference type="Gene3D" id="2.160.10.10">
    <property type="entry name" value="Hexapeptide repeat proteins"/>
    <property type="match status" value="1"/>
</dbReference>
<dbReference type="PANTHER" id="PTHR13061">
    <property type="entry name" value="DYNACTIN SUBUNIT P25"/>
    <property type="match status" value="1"/>
</dbReference>
<sequence>MAFNRSHATAAQPGVTLLPFAGKWPRIHDSAFVAPGCRIIGDVEIGPDASIWYNCVLRADVNAIRIGARTNVQDGSTIHCDSPDAGHPDGFPTIIGEDVLIGHMAMVHGCIVEDRGFIGLGAIVMSGTVIAREGMLAAGAMLTPGKTIGPRELWTGRPARHLRDLADSALAEMATGVAAYVENGRAHKQEIAQTLRRWDG</sequence>
<dbReference type="InterPro" id="IPR047324">
    <property type="entry name" value="LbH_gamma_CA-like"/>
</dbReference>
<evidence type="ECO:0000313" key="1">
    <source>
        <dbReference type="EMBL" id="MDT0576222.1"/>
    </source>
</evidence>
<dbReference type="PANTHER" id="PTHR13061:SF29">
    <property type="entry name" value="GAMMA CARBONIC ANHYDRASE-LIKE 1, MITOCHONDRIAL-RELATED"/>
    <property type="match status" value="1"/>
</dbReference>
<dbReference type="RefSeq" id="WP_311340788.1">
    <property type="nucleotide sequence ID" value="NZ_JAVRHS010000005.1"/>
</dbReference>
<dbReference type="InterPro" id="IPR050484">
    <property type="entry name" value="Transf_Hexapept/Carb_Anhydrase"/>
</dbReference>
<gene>
    <name evidence="1" type="ORF">RM533_08485</name>
</gene>
<dbReference type="CDD" id="cd04645">
    <property type="entry name" value="LbH_gamma_CA_like"/>
    <property type="match status" value="1"/>
</dbReference>
<organism evidence="1 2">
    <name type="scientific">Croceicoccus esteveae</name>
    <dbReference type="NCBI Taxonomy" id="3075597"/>
    <lineage>
        <taxon>Bacteria</taxon>
        <taxon>Pseudomonadati</taxon>
        <taxon>Pseudomonadota</taxon>
        <taxon>Alphaproteobacteria</taxon>
        <taxon>Sphingomonadales</taxon>
        <taxon>Erythrobacteraceae</taxon>
        <taxon>Croceicoccus</taxon>
    </lineage>
</organism>